<dbReference type="AlphaFoldDB" id="A0A7J8M0Q4"/>
<protein>
    <submittedName>
        <fullName evidence="2">Uncharacterized protein</fullName>
    </submittedName>
</protein>
<name>A0A7J8M0Q4_9ROSI</name>
<dbReference type="Proteomes" id="UP000593572">
    <property type="component" value="Unassembled WGS sequence"/>
</dbReference>
<feature type="non-terminal residue" evidence="2">
    <location>
        <position position="1"/>
    </location>
</feature>
<dbReference type="PANTHER" id="PTHR36709">
    <property type="entry name" value="OS02G0604100 PROTEIN"/>
    <property type="match status" value="1"/>
</dbReference>
<feature type="region of interest" description="Disordered" evidence="1">
    <location>
        <begin position="150"/>
        <end position="170"/>
    </location>
</feature>
<reference evidence="2 3" key="1">
    <citation type="journal article" date="2019" name="Genome Biol. Evol.">
        <title>Insights into the evolution of the New World diploid cottons (Gossypium, subgenus Houzingenia) based on genome sequencing.</title>
        <authorList>
            <person name="Grover C.E."/>
            <person name="Arick M.A. 2nd"/>
            <person name="Thrash A."/>
            <person name="Conover J.L."/>
            <person name="Sanders W.S."/>
            <person name="Peterson D.G."/>
            <person name="Frelichowski J.E."/>
            <person name="Scheffler J.A."/>
            <person name="Scheffler B.E."/>
            <person name="Wendel J.F."/>
        </authorList>
    </citation>
    <scope>NUCLEOTIDE SEQUENCE [LARGE SCALE GENOMIC DNA]</scope>
    <source>
        <strain evidence="2">157</strain>
        <tissue evidence="2">Leaf</tissue>
    </source>
</reference>
<dbReference type="EMBL" id="JABEZX010000006">
    <property type="protein sequence ID" value="MBA0558082.1"/>
    <property type="molecule type" value="Genomic_DNA"/>
</dbReference>
<comment type="caution">
    <text evidence="2">The sequence shown here is derived from an EMBL/GenBank/DDBJ whole genome shotgun (WGS) entry which is preliminary data.</text>
</comment>
<sequence length="170" mass="19022">MAKCFNVVQKQKRAQIAERKRLIHGDPATKKLKNKSQSLSVSGKRKRKLLKKWRREQKEVIEKGLVTMEDVEMVAAEGTTEDGGTSQDATIKVPTKFPMKKNLKLKRINRKGYPILSHAPFSLVMLPGLEACVGHFWVEFLFVVQPHYTTGKKKGGSSKAGIEAASVDSM</sequence>
<feature type="compositionally biased region" description="Low complexity" evidence="1">
    <location>
        <begin position="157"/>
        <end position="170"/>
    </location>
</feature>
<evidence type="ECO:0000256" key="1">
    <source>
        <dbReference type="SAM" id="MobiDB-lite"/>
    </source>
</evidence>
<accession>A0A7J8M0Q4</accession>
<evidence type="ECO:0000313" key="3">
    <source>
        <dbReference type="Proteomes" id="UP000593572"/>
    </source>
</evidence>
<evidence type="ECO:0000313" key="2">
    <source>
        <dbReference type="EMBL" id="MBA0558082.1"/>
    </source>
</evidence>
<gene>
    <name evidence="2" type="ORF">Golob_015117</name>
</gene>
<proteinExistence type="predicted"/>
<dbReference type="PANTHER" id="PTHR36709:SF1">
    <property type="entry name" value="OS02G0604100 PROTEIN"/>
    <property type="match status" value="1"/>
</dbReference>
<organism evidence="2 3">
    <name type="scientific">Gossypium lobatum</name>
    <dbReference type="NCBI Taxonomy" id="34289"/>
    <lineage>
        <taxon>Eukaryota</taxon>
        <taxon>Viridiplantae</taxon>
        <taxon>Streptophyta</taxon>
        <taxon>Embryophyta</taxon>
        <taxon>Tracheophyta</taxon>
        <taxon>Spermatophyta</taxon>
        <taxon>Magnoliopsida</taxon>
        <taxon>eudicotyledons</taxon>
        <taxon>Gunneridae</taxon>
        <taxon>Pentapetalae</taxon>
        <taxon>rosids</taxon>
        <taxon>malvids</taxon>
        <taxon>Malvales</taxon>
        <taxon>Malvaceae</taxon>
        <taxon>Malvoideae</taxon>
        <taxon>Gossypium</taxon>
    </lineage>
</organism>
<keyword evidence="3" id="KW-1185">Reference proteome</keyword>